<dbReference type="Gene3D" id="2.160.20.80">
    <property type="entry name" value="E3 ubiquitin-protein ligase SopA"/>
    <property type="match status" value="2"/>
</dbReference>
<dbReference type="EMBL" id="JACJTU010000054">
    <property type="protein sequence ID" value="MBD2738605.1"/>
    <property type="molecule type" value="Genomic_DNA"/>
</dbReference>
<comment type="caution">
    <text evidence="3">The sequence shown here is derived from an EMBL/GenBank/DDBJ whole genome shotgun (WGS) entry which is preliminary data.</text>
</comment>
<dbReference type="Proteomes" id="UP000637383">
    <property type="component" value="Unassembled WGS sequence"/>
</dbReference>
<keyword evidence="4" id="KW-1185">Reference proteome</keyword>
<accession>A0ABR8KGD3</accession>
<reference evidence="3 4" key="1">
    <citation type="journal article" date="2020" name="ISME J.">
        <title>Comparative genomics reveals insights into cyanobacterial evolution and habitat adaptation.</title>
        <authorList>
            <person name="Chen M.Y."/>
            <person name="Teng W.K."/>
            <person name="Zhao L."/>
            <person name="Hu C.X."/>
            <person name="Zhou Y.K."/>
            <person name="Han B.P."/>
            <person name="Song L.R."/>
            <person name="Shu W.S."/>
        </authorList>
    </citation>
    <scope>NUCLEOTIDE SEQUENCE [LARGE SCALE GENOMIC DNA]</scope>
    <source>
        <strain evidence="3 4">FACHB-159</strain>
    </source>
</reference>
<dbReference type="PANTHER" id="PTHR47485">
    <property type="entry name" value="THYLAKOID LUMENAL 17.4 KDA PROTEIN, CHLOROPLASTIC"/>
    <property type="match status" value="1"/>
</dbReference>
<dbReference type="PANTHER" id="PTHR47485:SF1">
    <property type="entry name" value="THYLAKOID LUMENAL 17.4 KDA PROTEIN, CHLOROPLASTIC"/>
    <property type="match status" value="1"/>
</dbReference>
<evidence type="ECO:0000256" key="1">
    <source>
        <dbReference type="ARBA" id="ARBA00022737"/>
    </source>
</evidence>
<keyword evidence="2" id="KW-0472">Membrane</keyword>
<dbReference type="InterPro" id="IPR001646">
    <property type="entry name" value="5peptide_repeat"/>
</dbReference>
<proteinExistence type="predicted"/>
<dbReference type="SUPFAM" id="SSF141571">
    <property type="entry name" value="Pentapeptide repeat-like"/>
    <property type="match status" value="1"/>
</dbReference>
<gene>
    <name evidence="3" type="ORF">H6H03_32810</name>
</gene>
<protein>
    <submittedName>
        <fullName evidence="3">Pentapeptide repeat-containing protein</fullName>
    </submittedName>
</protein>
<feature type="transmembrane region" description="Helical" evidence="2">
    <location>
        <begin position="95"/>
        <end position="112"/>
    </location>
</feature>
<evidence type="ECO:0000313" key="4">
    <source>
        <dbReference type="Proteomes" id="UP000637383"/>
    </source>
</evidence>
<name>A0ABR8KGD3_9NOSO</name>
<keyword evidence="2" id="KW-0812">Transmembrane</keyword>
<dbReference type="Pfam" id="PF00805">
    <property type="entry name" value="Pentapeptide"/>
    <property type="match status" value="3"/>
</dbReference>
<feature type="transmembrane region" description="Helical" evidence="2">
    <location>
        <begin position="119"/>
        <end position="139"/>
    </location>
</feature>
<feature type="transmembrane region" description="Helical" evidence="2">
    <location>
        <begin position="145"/>
        <end position="165"/>
    </location>
</feature>
<evidence type="ECO:0000256" key="2">
    <source>
        <dbReference type="SAM" id="Phobius"/>
    </source>
</evidence>
<keyword evidence="1" id="KW-0677">Repeat</keyword>
<organism evidence="3 4">
    <name type="scientific">Nostoc paludosum FACHB-159</name>
    <dbReference type="NCBI Taxonomy" id="2692908"/>
    <lineage>
        <taxon>Bacteria</taxon>
        <taxon>Bacillati</taxon>
        <taxon>Cyanobacteriota</taxon>
        <taxon>Cyanophyceae</taxon>
        <taxon>Nostocales</taxon>
        <taxon>Nostocaceae</taxon>
        <taxon>Nostoc</taxon>
    </lineage>
</organism>
<feature type="transmembrane region" description="Helical" evidence="2">
    <location>
        <begin position="56"/>
        <end position="83"/>
    </location>
</feature>
<evidence type="ECO:0000313" key="3">
    <source>
        <dbReference type="EMBL" id="MBD2738605.1"/>
    </source>
</evidence>
<keyword evidence="2" id="KW-1133">Transmembrane helix</keyword>
<sequence length="661" mass="71324">MPKDFSDQNLRGCSFKGQNLEGANFSGADIRSADFTGANLKGANFSHATAGLQRRWAIFLVCVSWLLSGVSGFLSALIGYLMVFIFDISILETQVGGWTALIVVIVVGIVIIRQGLNTAIPVVIAVTMAGAFGGTGFFAGGFAGAFAIAFAGAFTIAVAVAVAFAGTIAGTFAIAIAIAFAVAFAFVGAIAGGFAVAFAVAVAFPEVLLSAYIAWRAMKGDEKYSLIRNMAIAFAAIGGTNFRNADLTDAKFTGATLKSTDLRNAMLIRTCFSNTKLLNRVRPGNTYLQNAQLRQLVTTGLGQDKNFDRQDLHGVNLQKAILTDASFIGADLSEANLQDADLSRAKLVKAQLDTTDFTGATLTGAYIEDWGITSDTKFDGVRCEYVFMRLPTKDNPDPLRKPDNNKEVFADGEFGDFIKPIVDTLDLYHNQGVDPRAIAISFKQLAENHPDAELEIVAMEKRGEDKFLLRAKTADSANKSELSAEYFSTYNQLKELPEREIQLLLAEKDSRIRSLETMVMTALERPSFYAQTYQNQGDTIVTGNRNINTGGGNYNERIQGNYVQGNYYAAGQPQSLAEAAAEIQLLLKQLEQTYPTTTTSQQMVVAAEAINRIENNPTLKKRVINAVKEGGLAAFEKAIDNPAGAFIVGAIKGWQEVDAED</sequence>